<keyword evidence="5" id="KW-1185">Reference proteome</keyword>
<gene>
    <name evidence="4" type="ordered locus">SULAZ_0889</name>
</gene>
<dbReference type="RefSeq" id="WP_012674193.1">
    <property type="nucleotide sequence ID" value="NC_012438.1"/>
</dbReference>
<reference evidence="4 5" key="1">
    <citation type="journal article" date="2009" name="J. Bacteriol.">
        <title>Complete and draft genome sequences of six members of the Aquificales.</title>
        <authorList>
            <person name="Reysenbach A.L."/>
            <person name="Hamamura N."/>
            <person name="Podar M."/>
            <person name="Griffiths E."/>
            <person name="Ferreira S."/>
            <person name="Hochstein R."/>
            <person name="Heidelberg J."/>
            <person name="Johnson J."/>
            <person name="Mead D."/>
            <person name="Pohorille A."/>
            <person name="Sarmiento M."/>
            <person name="Schweighofer K."/>
            <person name="Seshadri R."/>
            <person name="Voytek M.A."/>
        </authorList>
    </citation>
    <scope>NUCLEOTIDE SEQUENCE [LARGE SCALE GENOMIC DNA]</scope>
    <source>
        <strain evidence="5">Az-Fu1 / DSM 15241 / OCM 825</strain>
    </source>
</reference>
<dbReference type="GO" id="GO:0030435">
    <property type="term" value="P:sporulation resulting in formation of a cellular spore"/>
    <property type="evidence" value="ECO:0007669"/>
    <property type="project" value="InterPro"/>
</dbReference>
<dbReference type="GO" id="GO:0000917">
    <property type="term" value="P:division septum assembly"/>
    <property type="evidence" value="ECO:0007669"/>
    <property type="project" value="UniProtKB-KW"/>
</dbReference>
<dbReference type="HOGENOM" id="CLU_103669_3_0_0"/>
<dbReference type="AlphaFoldDB" id="C1DUS9"/>
<accession>C1DUS9</accession>
<dbReference type="PANTHER" id="PTHR38429:SF1">
    <property type="entry name" value="SEPTATION PROTEIN SPOVG-RELATED"/>
    <property type="match status" value="1"/>
</dbReference>
<keyword evidence="1" id="KW-0132">Cell division</keyword>
<dbReference type="STRING" id="204536.SULAZ_0889"/>
<evidence type="ECO:0000256" key="3">
    <source>
        <dbReference type="ARBA" id="ARBA00023306"/>
    </source>
</evidence>
<dbReference type="InterPro" id="IPR036751">
    <property type="entry name" value="SpoVG_sf"/>
</dbReference>
<proteinExistence type="predicted"/>
<dbReference type="EMBL" id="CP001229">
    <property type="protein sequence ID" value="ACN98873.1"/>
    <property type="molecule type" value="Genomic_DNA"/>
</dbReference>
<sequence>MKITDVRIYPFDTGRIGGRVRAVAEIVIDDILLIRDIKVIESKHGGLFINFPKKKSSSNRFLEIVEPLSKEFAEEVRRAVVDKYKELININLEENLD</sequence>
<dbReference type="eggNOG" id="COG2088">
    <property type="taxonomic scope" value="Bacteria"/>
</dbReference>
<evidence type="ECO:0000313" key="5">
    <source>
        <dbReference type="Proteomes" id="UP000001369"/>
    </source>
</evidence>
<keyword evidence="3" id="KW-0131">Cell cycle</keyword>
<organism evidence="4 5">
    <name type="scientific">Sulfurihydrogenibium azorense (strain DSM 15241 / OCM 825 / Az-Fu1)</name>
    <dbReference type="NCBI Taxonomy" id="204536"/>
    <lineage>
        <taxon>Bacteria</taxon>
        <taxon>Pseudomonadati</taxon>
        <taxon>Aquificota</taxon>
        <taxon>Aquificia</taxon>
        <taxon>Aquificales</taxon>
        <taxon>Hydrogenothermaceae</taxon>
        <taxon>Sulfurihydrogenibium</taxon>
    </lineage>
</organism>
<evidence type="ECO:0000313" key="4">
    <source>
        <dbReference type="EMBL" id="ACN98873.1"/>
    </source>
</evidence>
<dbReference type="OrthoDB" id="9796286at2"/>
<dbReference type="InterPro" id="IPR007170">
    <property type="entry name" value="SpoVG"/>
</dbReference>
<name>C1DUS9_SULAA</name>
<protein>
    <submittedName>
        <fullName evidence="4">Putative septation protein spoVG</fullName>
    </submittedName>
</protein>
<dbReference type="SUPFAM" id="SSF160537">
    <property type="entry name" value="SpoVG-like"/>
    <property type="match status" value="1"/>
</dbReference>
<evidence type="ECO:0000256" key="2">
    <source>
        <dbReference type="ARBA" id="ARBA00023210"/>
    </source>
</evidence>
<dbReference type="Proteomes" id="UP000001369">
    <property type="component" value="Chromosome"/>
</dbReference>
<dbReference type="PANTHER" id="PTHR38429">
    <property type="entry name" value="SEPTATION PROTEIN SPOVG-RELATED"/>
    <property type="match status" value="1"/>
</dbReference>
<dbReference type="KEGG" id="saf:SULAZ_0889"/>
<keyword evidence="2" id="KW-0717">Septation</keyword>
<dbReference type="Pfam" id="PF04026">
    <property type="entry name" value="SpoVG"/>
    <property type="match status" value="1"/>
</dbReference>
<evidence type="ECO:0000256" key="1">
    <source>
        <dbReference type="ARBA" id="ARBA00022618"/>
    </source>
</evidence>
<dbReference type="Gene3D" id="3.30.1120.40">
    <property type="entry name" value="Stage V sporulation protein G"/>
    <property type="match status" value="1"/>
</dbReference>